<protein>
    <submittedName>
        <fullName evidence="1">Uncharacterized protein</fullName>
    </submittedName>
</protein>
<gene>
    <name evidence="1" type="ORF">OHU69_41725</name>
</gene>
<organism evidence="1">
    <name type="scientific">Streptomyces sp. NBC_00119</name>
    <dbReference type="NCBI Taxonomy" id="2975659"/>
    <lineage>
        <taxon>Bacteria</taxon>
        <taxon>Bacillati</taxon>
        <taxon>Actinomycetota</taxon>
        <taxon>Actinomycetes</taxon>
        <taxon>Kitasatosporales</taxon>
        <taxon>Streptomycetaceae</taxon>
        <taxon>Streptomyces</taxon>
    </lineage>
</organism>
<sequence>MNAALAVAGMGAGLLAAGLGRWGLRRLFVVDALTCLLCALTVHHALLEQQLAVGRTVFVDSTNVEAHMRAQLIERAWRQLPFRGHGRDLSLICAGSQISWRNLTVDVG</sequence>
<dbReference type="EMBL" id="CP108195">
    <property type="protein sequence ID" value="WTS16996.1"/>
    <property type="molecule type" value="Genomic_DNA"/>
</dbReference>
<name>A0AAU1UJ02_9ACTN</name>
<accession>A0AAU1UJ02</accession>
<dbReference type="AlphaFoldDB" id="A0AAU1UJ02"/>
<evidence type="ECO:0000313" key="1">
    <source>
        <dbReference type="EMBL" id="WTS16996.1"/>
    </source>
</evidence>
<reference evidence="1" key="1">
    <citation type="submission" date="2022-10" db="EMBL/GenBank/DDBJ databases">
        <title>The complete genomes of actinobacterial strains from the NBC collection.</title>
        <authorList>
            <person name="Joergensen T.S."/>
            <person name="Alvarez Arevalo M."/>
            <person name="Sterndorff E.B."/>
            <person name="Faurdal D."/>
            <person name="Vuksanovic O."/>
            <person name="Mourched A.-S."/>
            <person name="Charusanti P."/>
            <person name="Shaw S."/>
            <person name="Blin K."/>
            <person name="Weber T."/>
        </authorList>
    </citation>
    <scope>NUCLEOTIDE SEQUENCE</scope>
    <source>
        <strain evidence="1">NBC_00119</strain>
    </source>
</reference>
<proteinExistence type="predicted"/>